<reference evidence="9 10" key="1">
    <citation type="submission" date="2011-04" db="EMBL/GenBank/DDBJ databases">
        <title>The complete genome of Thermodesulfobium narugense DSM 14796.</title>
        <authorList>
            <consortium name="US DOE Joint Genome Institute (JGI-PGF)"/>
            <person name="Lucas S."/>
            <person name="Han J."/>
            <person name="Lapidus A."/>
            <person name="Bruce D."/>
            <person name="Goodwin L."/>
            <person name="Pitluck S."/>
            <person name="Peters L."/>
            <person name="Kyrpides N."/>
            <person name="Mavromatis K."/>
            <person name="Pagani I."/>
            <person name="Ivanova N."/>
            <person name="Ovchinnikova G."/>
            <person name="Zhang X."/>
            <person name="Saunders L."/>
            <person name="Detter J.C."/>
            <person name="Tapia R."/>
            <person name="Han C."/>
            <person name="Land M."/>
            <person name="Hauser L."/>
            <person name="Markowitz V."/>
            <person name="Cheng J.-F."/>
            <person name="Hugenholtz P."/>
            <person name="Woyke T."/>
            <person name="Wu D."/>
            <person name="Spring S."/>
            <person name="Schroeder M."/>
            <person name="Brambilla E."/>
            <person name="Klenk H.-P."/>
            <person name="Eisen J.A."/>
        </authorList>
    </citation>
    <scope>NUCLEOTIDE SEQUENCE [LARGE SCALE GENOMIC DNA]</scope>
    <source>
        <strain evidence="9 10">DSM 14796</strain>
    </source>
</reference>
<dbReference type="InterPro" id="IPR020827">
    <property type="entry name" value="Asparaginase/glutaminase_AS1"/>
</dbReference>
<dbReference type="SFLD" id="SFLDS00057">
    <property type="entry name" value="Glutaminase/Asparaginase"/>
    <property type="match status" value="1"/>
</dbReference>
<feature type="domain" description="L-asparaginase N-terminal" evidence="7">
    <location>
        <begin position="3"/>
        <end position="189"/>
    </location>
</feature>
<dbReference type="PRINTS" id="PR00139">
    <property type="entry name" value="ASNGLNASE"/>
</dbReference>
<dbReference type="AlphaFoldDB" id="M1E785"/>
<dbReference type="SMR" id="M1E785"/>
<dbReference type="FunFam" id="3.40.50.1170:FF:000001">
    <property type="entry name" value="L-asparaginase 2"/>
    <property type="match status" value="1"/>
</dbReference>
<feature type="binding site" evidence="4">
    <location>
        <position position="55"/>
    </location>
    <ligand>
        <name>substrate</name>
    </ligand>
</feature>
<dbReference type="Pfam" id="PF00710">
    <property type="entry name" value="Asparaginase"/>
    <property type="match status" value="1"/>
</dbReference>
<dbReference type="InterPro" id="IPR036152">
    <property type="entry name" value="Asp/glu_Ase-like_sf"/>
</dbReference>
<feature type="active site" description="O-isoaspartyl threonine intermediate" evidence="3">
    <location>
        <position position="12"/>
    </location>
</feature>
<dbReference type="Pfam" id="PF17763">
    <property type="entry name" value="Asparaginase_C"/>
    <property type="match status" value="1"/>
</dbReference>
<keyword evidence="2 9" id="KW-0378">Hydrolase</keyword>
<dbReference type="RefSeq" id="WP_013756261.1">
    <property type="nucleotide sequence ID" value="NC_015499.1"/>
</dbReference>
<proteinExistence type="inferred from homology"/>
<keyword evidence="10" id="KW-1185">Reference proteome</keyword>
<evidence type="ECO:0000256" key="1">
    <source>
        <dbReference type="ARBA" id="ARBA00010518"/>
    </source>
</evidence>
<dbReference type="InterPro" id="IPR004550">
    <property type="entry name" value="AsnASE_II"/>
</dbReference>
<evidence type="ECO:0000256" key="3">
    <source>
        <dbReference type="PIRSR" id="PIRSR001220-1"/>
    </source>
</evidence>
<evidence type="ECO:0000259" key="8">
    <source>
        <dbReference type="Pfam" id="PF17763"/>
    </source>
</evidence>
<dbReference type="PANTHER" id="PTHR11707:SF28">
    <property type="entry name" value="60 KDA LYSOPHOSPHOLIPASE"/>
    <property type="match status" value="1"/>
</dbReference>
<dbReference type="SUPFAM" id="SSF53774">
    <property type="entry name" value="Glutaminase/Asparaginase"/>
    <property type="match status" value="1"/>
</dbReference>
<dbReference type="PROSITE" id="PS00144">
    <property type="entry name" value="ASN_GLN_ASE_1"/>
    <property type="match status" value="1"/>
</dbReference>
<dbReference type="OrthoDB" id="9788068at2"/>
<evidence type="ECO:0000256" key="2">
    <source>
        <dbReference type="ARBA" id="ARBA00022801"/>
    </source>
</evidence>
<dbReference type="KEGG" id="tnr:Thena_0909"/>
<dbReference type="PIRSF" id="PIRSF500176">
    <property type="entry name" value="L_ASNase"/>
    <property type="match status" value="1"/>
</dbReference>
<evidence type="ECO:0000313" key="10">
    <source>
        <dbReference type="Proteomes" id="UP000011765"/>
    </source>
</evidence>
<evidence type="ECO:0000259" key="7">
    <source>
        <dbReference type="Pfam" id="PF00710"/>
    </source>
</evidence>
<sequence>MKKVVIIATGGTIAMKKNNSGKSSPAIFGEKLIESVPCIREIADFEIVNFSNFASCNMSPENLIRLAKKVEDILKNKDINGIVITHGTDTVEESAFFLELTIDDERPIIFTAAQRDASEIDSDGPRNIKNAARIATDERAKNRGVMVSLNEEIFGALYVQKTHTSNIKTFSSGEMGMIGYVDIDKICFYNFQKSKIKFKIPENFPVVIPIMAFTGMDSNLIEFCVRSGARGIVIEAFGRGNVPPELEDGILFAREKKIPVVITSRCYNGRVLPVYSYKGGSSRLKDFGCIFSEGLSTAKSRLLLGLALTQTDDSSEIQDIFTNILC</sequence>
<dbReference type="Gene3D" id="3.40.50.40">
    <property type="match status" value="1"/>
</dbReference>
<dbReference type="InterPro" id="IPR037152">
    <property type="entry name" value="L-asparaginase_N_sf"/>
</dbReference>
<feature type="binding site" evidence="4">
    <location>
        <begin position="88"/>
        <end position="89"/>
    </location>
    <ligand>
        <name>substrate</name>
    </ligand>
</feature>
<organism evidence="9 10">
    <name type="scientific">Thermodesulfobium narugense DSM 14796</name>
    <dbReference type="NCBI Taxonomy" id="747365"/>
    <lineage>
        <taxon>Bacteria</taxon>
        <taxon>Pseudomonadati</taxon>
        <taxon>Thermodesulfobiota</taxon>
        <taxon>Thermodesulfobiia</taxon>
        <taxon>Thermodesulfobiales</taxon>
        <taxon>Thermodesulfobiaceae</taxon>
        <taxon>Thermodesulfobium</taxon>
    </lineage>
</organism>
<dbReference type="SMART" id="SM00870">
    <property type="entry name" value="Asparaginase"/>
    <property type="match status" value="1"/>
</dbReference>
<dbReference type="InterPro" id="IPR006034">
    <property type="entry name" value="Asparaginase/glutaminase-like"/>
</dbReference>
<dbReference type="PIRSF" id="PIRSF001220">
    <property type="entry name" value="L-ASNase_gatD"/>
    <property type="match status" value="1"/>
</dbReference>
<dbReference type="PROSITE" id="PS51732">
    <property type="entry name" value="ASN_GLN_ASE_3"/>
    <property type="match status" value="1"/>
</dbReference>
<protein>
    <submittedName>
        <fullName evidence="9">Asparaginase</fullName>
        <ecNumber evidence="9">3.5.1.1</ecNumber>
    </submittedName>
</protein>
<evidence type="ECO:0000256" key="6">
    <source>
        <dbReference type="PROSITE-ProRule" id="PRU10100"/>
    </source>
</evidence>
<dbReference type="PROSITE" id="PS00917">
    <property type="entry name" value="ASN_GLN_ASE_2"/>
    <property type="match status" value="1"/>
</dbReference>
<name>M1E785_9BACT</name>
<dbReference type="Gene3D" id="3.40.50.1170">
    <property type="entry name" value="L-asparaginase, N-terminal domain"/>
    <property type="match status" value="1"/>
</dbReference>
<dbReference type="InterPro" id="IPR027473">
    <property type="entry name" value="L-asparaginase_C"/>
</dbReference>
<dbReference type="CDD" id="cd08964">
    <property type="entry name" value="L-asparaginase_II"/>
    <property type="match status" value="1"/>
</dbReference>
<feature type="active site" evidence="5">
    <location>
        <position position="12"/>
    </location>
</feature>
<dbReference type="EMBL" id="CP002690">
    <property type="protein sequence ID" value="AEE14538.1"/>
    <property type="molecule type" value="Genomic_DNA"/>
</dbReference>
<dbReference type="GO" id="GO:0004067">
    <property type="term" value="F:asparaginase activity"/>
    <property type="evidence" value="ECO:0007669"/>
    <property type="project" value="UniProtKB-UniRule"/>
</dbReference>
<accession>M1E785</accession>
<dbReference type="GO" id="GO:0006528">
    <property type="term" value="P:asparagine metabolic process"/>
    <property type="evidence" value="ECO:0007669"/>
    <property type="project" value="InterPro"/>
</dbReference>
<gene>
    <name evidence="9" type="ORF">Thena_0909</name>
</gene>
<dbReference type="InterPro" id="IPR027474">
    <property type="entry name" value="L-asparaginase_N"/>
</dbReference>
<dbReference type="InterPro" id="IPR027475">
    <property type="entry name" value="Asparaginase/glutaminase_AS2"/>
</dbReference>
<evidence type="ECO:0000313" key="9">
    <source>
        <dbReference type="EMBL" id="AEE14538.1"/>
    </source>
</evidence>
<evidence type="ECO:0000256" key="4">
    <source>
        <dbReference type="PIRSR" id="PIRSR001220-2"/>
    </source>
</evidence>
<feature type="active site" evidence="6">
    <location>
        <position position="88"/>
    </location>
</feature>
<dbReference type="STRING" id="747365.Thena_0909"/>
<feature type="domain" description="Asparaginase/glutaminase C-terminal" evidence="8">
    <location>
        <begin position="210"/>
        <end position="321"/>
    </location>
</feature>
<comment type="similarity">
    <text evidence="1">Belongs to the asparaginase 1 family.</text>
</comment>
<dbReference type="PANTHER" id="PTHR11707">
    <property type="entry name" value="L-ASPARAGINASE"/>
    <property type="match status" value="1"/>
</dbReference>
<dbReference type="HOGENOM" id="CLU_019134_1_0_9"/>
<dbReference type="EC" id="3.5.1.1" evidence="9"/>
<evidence type="ECO:0000256" key="5">
    <source>
        <dbReference type="PROSITE-ProRule" id="PRU10099"/>
    </source>
</evidence>
<dbReference type="eggNOG" id="COG0252">
    <property type="taxonomic scope" value="Bacteria"/>
</dbReference>
<dbReference type="InterPro" id="IPR040919">
    <property type="entry name" value="Asparaginase_C"/>
</dbReference>
<dbReference type="Proteomes" id="UP000011765">
    <property type="component" value="Chromosome"/>
</dbReference>